<dbReference type="InterPro" id="IPR025164">
    <property type="entry name" value="Toastrack_DUF4097"/>
</dbReference>
<evidence type="ECO:0000256" key="1">
    <source>
        <dbReference type="SAM" id="Coils"/>
    </source>
</evidence>
<dbReference type="AlphaFoldDB" id="A0A9E4DUK0"/>
<dbReference type="EMBL" id="JAJJVO010000146">
    <property type="protein sequence ID" value="MCC9274591.1"/>
    <property type="molecule type" value="Genomic_DNA"/>
</dbReference>
<evidence type="ECO:0000313" key="5">
    <source>
        <dbReference type="EMBL" id="MCC9274591.1"/>
    </source>
</evidence>
<name>A0A9E4DUK0_9ENTE</name>
<gene>
    <name evidence="5" type="primary">liaX</name>
    <name evidence="5" type="ORF">K8V42_09915</name>
</gene>
<accession>A0A9E4DUK0</accession>
<comment type="caution">
    <text evidence="5">The sequence shown here is derived from an EMBL/GenBank/DDBJ whole genome shotgun (WGS) entry which is preliminary data.</text>
</comment>
<feature type="coiled-coil region" evidence="1">
    <location>
        <begin position="96"/>
        <end position="171"/>
    </location>
</feature>
<protein>
    <submittedName>
        <fullName evidence="5">Daptomycin-sensing surface protein LiaX</fullName>
    </submittedName>
</protein>
<keyword evidence="1" id="KW-0175">Coiled coil</keyword>
<reference evidence="5" key="1">
    <citation type="journal article" date="2021" name="PeerJ">
        <title>Extensive microbial diversity within the chicken gut microbiome revealed by metagenomics and culture.</title>
        <authorList>
            <person name="Gilroy R."/>
            <person name="Ravi A."/>
            <person name="Getino M."/>
            <person name="Pursley I."/>
            <person name="Horton D.L."/>
            <person name="Alikhan N.F."/>
            <person name="Baker D."/>
            <person name="Gharbi K."/>
            <person name="Hall N."/>
            <person name="Watson M."/>
            <person name="Adriaenssens E.M."/>
            <person name="Foster-Nyarko E."/>
            <person name="Jarju S."/>
            <person name="Secka A."/>
            <person name="Antonio M."/>
            <person name="Oren A."/>
            <person name="Chaudhuri R.R."/>
            <person name="La Ragione R."/>
            <person name="Hildebrand F."/>
            <person name="Pallen M.J."/>
        </authorList>
    </citation>
    <scope>NUCLEOTIDE SEQUENCE</scope>
    <source>
        <strain evidence="5">150</strain>
    </source>
</reference>
<reference evidence="5" key="2">
    <citation type="submission" date="2021-11" db="EMBL/GenBank/DDBJ databases">
        <authorList>
            <person name="Gilroy R."/>
        </authorList>
    </citation>
    <scope>NUCLEOTIDE SEQUENCE</scope>
    <source>
        <strain evidence="5">150</strain>
    </source>
</reference>
<feature type="domain" description="YvlB/LiaX N-terminal" evidence="4">
    <location>
        <begin position="2"/>
        <end position="30"/>
    </location>
</feature>
<dbReference type="NCBIfam" id="NF038025">
    <property type="entry name" value="dapto_LiaX"/>
    <property type="match status" value="1"/>
</dbReference>
<dbReference type="InterPro" id="IPR058219">
    <property type="entry name" value="LiaX"/>
</dbReference>
<feature type="domain" description="DUF4097" evidence="3">
    <location>
        <begin position="309"/>
        <end position="508"/>
    </location>
</feature>
<proteinExistence type="predicted"/>
<organism evidence="5 6">
    <name type="scientific">Enterococcus aquimarinus</name>
    <dbReference type="NCBI Taxonomy" id="328396"/>
    <lineage>
        <taxon>Bacteria</taxon>
        <taxon>Bacillati</taxon>
        <taxon>Bacillota</taxon>
        <taxon>Bacilli</taxon>
        <taxon>Lactobacillales</taxon>
        <taxon>Enterococcaceae</taxon>
        <taxon>Enterococcus</taxon>
    </lineage>
</organism>
<dbReference type="Pfam" id="PF22746">
    <property type="entry name" value="SHOCT-like_DUF2089-C"/>
    <property type="match status" value="1"/>
</dbReference>
<evidence type="ECO:0000259" key="3">
    <source>
        <dbReference type="Pfam" id="PF13349"/>
    </source>
</evidence>
<dbReference type="InterPro" id="IPR053959">
    <property type="entry name" value="YvlB/LiaX_N"/>
</dbReference>
<dbReference type="Pfam" id="PF13349">
    <property type="entry name" value="DUF4097"/>
    <property type="match status" value="1"/>
</dbReference>
<evidence type="ECO:0000259" key="4">
    <source>
        <dbReference type="Pfam" id="PF22746"/>
    </source>
</evidence>
<sequence length="517" mass="59224">MNERERILELVKKGVLSTDEALDLLEEMGKKIQSETTETQNEETQHSVDNIMDDTAFEHTEESQEDEEDRQAQDQKNLEDILDRLATESNQASVDLDEVMVEIDGLKTTLAEVREALMELNTKEELDALTEAELEVRIALEEEIKELEWTLSELYDEKANLEGQLKNIRRSQWSQKKEEFQQKMDIPEDWKEQANETFSQVGEKVVDVTNQMGKFLKKTFKTVSQSVSENVEWKDINVKFPGVATTKLEKEYLFEEVTATILDIQVANGQLQFKFWDKEEIKVETMIKLYGKMDTATPLAAFEERSQIDLTEDRFVFKVPNKRVRVDAIFYLPQRTYDYAAFKLLNGDIEIQGFEVKDIYVKSTNGDVTLEELKASMLEISGVNGNITICSGRIIDSIIDSVNGSVRMKSIPENLSVNLVNGDIRLTLNDETLRRLKANTVNGDVKIALPLKQGLEGTATSSLGKIHNRLTDFEVVREKNERMNQLLQFRRVTDEMATIELTSTTGNIYLKNNEETI</sequence>
<feature type="region of interest" description="Disordered" evidence="2">
    <location>
        <begin position="29"/>
        <end position="74"/>
    </location>
</feature>
<evidence type="ECO:0000256" key="2">
    <source>
        <dbReference type="SAM" id="MobiDB-lite"/>
    </source>
</evidence>
<evidence type="ECO:0000313" key="6">
    <source>
        <dbReference type="Proteomes" id="UP000813384"/>
    </source>
</evidence>
<dbReference type="Proteomes" id="UP000813384">
    <property type="component" value="Unassembled WGS sequence"/>
</dbReference>